<evidence type="ECO:0000313" key="4">
    <source>
        <dbReference type="Proteomes" id="UP000295727"/>
    </source>
</evidence>
<dbReference type="OrthoDB" id="9766983at2"/>
<evidence type="ECO:0000256" key="1">
    <source>
        <dbReference type="SAM" id="MobiDB-lite"/>
    </source>
</evidence>
<feature type="region of interest" description="Disordered" evidence="1">
    <location>
        <begin position="461"/>
        <end position="509"/>
    </location>
</feature>
<feature type="domain" description="Amidohydrolase 3" evidence="2">
    <location>
        <begin position="46"/>
        <end position="210"/>
    </location>
</feature>
<gene>
    <name evidence="3" type="ORF">E1956_36190</name>
</gene>
<evidence type="ECO:0000313" key="3">
    <source>
        <dbReference type="EMBL" id="QBR02663.1"/>
    </source>
</evidence>
<keyword evidence="4" id="KW-1185">Reference proteome</keyword>
<dbReference type="KEGG" id="ppai:E1956_36190"/>
<dbReference type="PANTHER" id="PTHR11647:SF1">
    <property type="entry name" value="COLLAPSIN RESPONSE MEDIATOR PROTEIN"/>
    <property type="match status" value="1"/>
</dbReference>
<evidence type="ECO:0000259" key="2">
    <source>
        <dbReference type="Pfam" id="PF07969"/>
    </source>
</evidence>
<feature type="compositionally biased region" description="Low complexity" evidence="1">
    <location>
        <begin position="481"/>
        <end position="509"/>
    </location>
</feature>
<dbReference type="Pfam" id="PF07969">
    <property type="entry name" value="Amidohydro_3"/>
    <property type="match status" value="2"/>
</dbReference>
<dbReference type="InterPro" id="IPR013108">
    <property type="entry name" value="Amidohydro_3"/>
</dbReference>
<accession>A0A4V1B0G2</accession>
<dbReference type="InterPro" id="IPR023100">
    <property type="entry name" value="D-aminoacylase_insert_dom_sf"/>
</dbReference>
<dbReference type="GO" id="GO:0016811">
    <property type="term" value="F:hydrolase activity, acting on carbon-nitrogen (but not peptide) bonds, in linear amides"/>
    <property type="evidence" value="ECO:0007669"/>
    <property type="project" value="InterPro"/>
</dbReference>
<dbReference type="RefSeq" id="WP_134758183.1">
    <property type="nucleotide sequence ID" value="NZ_CP038151.1"/>
</dbReference>
<proteinExistence type="predicted"/>
<dbReference type="SUPFAM" id="SSF51338">
    <property type="entry name" value="Composite domain of metallo-dependent hydrolases"/>
    <property type="match status" value="1"/>
</dbReference>
<dbReference type="CDD" id="cd01297">
    <property type="entry name" value="D-aminoacylase"/>
    <property type="match status" value="1"/>
</dbReference>
<dbReference type="Gene3D" id="3.20.20.140">
    <property type="entry name" value="Metal-dependent hydrolases"/>
    <property type="match status" value="1"/>
</dbReference>
<protein>
    <submittedName>
        <fullName evidence="3">D-aminoacylase</fullName>
    </submittedName>
</protein>
<dbReference type="AlphaFoldDB" id="A0A4V1B0G2"/>
<dbReference type="EMBL" id="CP038151">
    <property type="protein sequence ID" value="QBR02663.1"/>
    <property type="molecule type" value="Genomic_DNA"/>
</dbReference>
<dbReference type="InterPro" id="IPR011059">
    <property type="entry name" value="Metal-dep_hydrolase_composite"/>
</dbReference>
<sequence>MHFDVILRHGELIDGTGAPRFSADVGVSGERIAAIGDLSGATATHEIDVAGHIVAPGFIDSHTHDDAFVLTDPGVEPKICQGVTTVVAGNCGISLAPLRAEREVPQPLDLLGAWQAFRFPSFAEYLAALDATPAAVNTVALVGHSTLRVRHMSDLQREANAHEIAAMAVDVREAMSAGAFGVSSGTFYPPAAAATQQELIDVCAPLRETGGVFATHLRDETAEIMASLEEAFAIGRALDVRVVLSHHKVAGKENHGRSVQTLARIDAQRTLQPLCLDCHPYPATSTMLRADRIRQSSHVMLAWSKPHPELAGRDFHELLPRFGGSIEAAIEALRPAGAIYFVMDERDVERIFQNEMTMVGSDGLPNDTRPHPRLWGTFPRVLGEFSRTRGLFPLEAAVRKMTGLTAEQFGIEARGHLKVGHYADLVVFDPARVIDRATFAQPTLRPEGIEHVFVNGQAVLSHAKPTGNRPGRALRRQQAGAASASAPATPPNASSNTSSNATPNATEHA</sequence>
<name>A0A4V1B0G2_9BURK</name>
<dbReference type="PANTHER" id="PTHR11647">
    <property type="entry name" value="HYDRANTOINASE/DIHYDROPYRIMIDINASE FAMILY MEMBER"/>
    <property type="match status" value="1"/>
</dbReference>
<feature type="domain" description="Amidohydrolase 3" evidence="2">
    <location>
        <begin position="358"/>
        <end position="459"/>
    </location>
</feature>
<dbReference type="Gene3D" id="2.30.40.10">
    <property type="entry name" value="Urease, subunit C, domain 1"/>
    <property type="match status" value="1"/>
</dbReference>
<reference evidence="3 4" key="1">
    <citation type="submission" date="2019-03" db="EMBL/GenBank/DDBJ databases">
        <title>Paraburkholderia sp. 7MH5, isolated from subtropical forest soil.</title>
        <authorList>
            <person name="Gao Z.-H."/>
            <person name="Qiu L.-H."/>
        </authorList>
    </citation>
    <scope>NUCLEOTIDE SEQUENCE [LARGE SCALE GENOMIC DNA]</scope>
    <source>
        <strain evidence="3 4">7MH5</strain>
    </source>
</reference>
<organism evidence="3 4">
    <name type="scientific">Paraburkholderia pallida</name>
    <dbReference type="NCBI Taxonomy" id="2547399"/>
    <lineage>
        <taxon>Bacteria</taxon>
        <taxon>Pseudomonadati</taxon>
        <taxon>Pseudomonadota</taxon>
        <taxon>Betaproteobacteria</taxon>
        <taxon>Burkholderiales</taxon>
        <taxon>Burkholderiaceae</taxon>
        <taxon>Paraburkholderia</taxon>
    </lineage>
</organism>
<dbReference type="Gene3D" id="3.30.1490.130">
    <property type="entry name" value="D-aminoacylase. Domain 3"/>
    <property type="match status" value="1"/>
</dbReference>
<dbReference type="Proteomes" id="UP000295727">
    <property type="component" value="Chromosome 4"/>
</dbReference>
<dbReference type="InterPro" id="IPR050378">
    <property type="entry name" value="Metallo-dep_Hydrolases_sf"/>
</dbReference>
<dbReference type="InterPro" id="IPR032466">
    <property type="entry name" value="Metal_Hydrolase"/>
</dbReference>
<dbReference type="SUPFAM" id="SSF51556">
    <property type="entry name" value="Metallo-dependent hydrolases"/>
    <property type="match status" value="1"/>
</dbReference>